<gene>
    <name evidence="7" type="ORF">C5167_050526</name>
</gene>
<evidence type="ECO:0000256" key="5">
    <source>
        <dbReference type="ARBA" id="ARBA00023284"/>
    </source>
</evidence>
<dbReference type="EMBL" id="CM010722">
    <property type="protein sequence ID" value="RZC75054.1"/>
    <property type="molecule type" value="Genomic_DNA"/>
</dbReference>
<evidence type="ECO:0000256" key="2">
    <source>
        <dbReference type="ARBA" id="ARBA00022946"/>
    </source>
</evidence>
<accession>A0A4Y7KNX6</accession>
<name>A0A4Y7KNX6_PAPSO</name>
<keyword evidence="5" id="KW-0676">Redox-active center</keyword>
<keyword evidence="4" id="KW-1015">Disulfide bond</keyword>
<dbReference type="PANTHER" id="PTHR45663:SF22">
    <property type="entry name" value="THIOREDOXIN X, CHLOROPLASTIC"/>
    <property type="match status" value="1"/>
</dbReference>
<dbReference type="FunFam" id="3.40.30.10:FF:000001">
    <property type="entry name" value="Thioredoxin"/>
    <property type="match status" value="1"/>
</dbReference>
<evidence type="ECO:0000256" key="4">
    <source>
        <dbReference type="ARBA" id="ARBA00023157"/>
    </source>
</evidence>
<keyword evidence="2" id="KW-0809">Transit peptide</keyword>
<dbReference type="STRING" id="3469.A0A4Y7KNX6"/>
<dbReference type="PANTHER" id="PTHR45663">
    <property type="entry name" value="GEO12009P1"/>
    <property type="match status" value="1"/>
</dbReference>
<dbReference type="AlphaFoldDB" id="A0A4Y7KNX6"/>
<evidence type="ECO:0000256" key="3">
    <source>
        <dbReference type="ARBA" id="ARBA00022982"/>
    </source>
</evidence>
<dbReference type="OMA" id="MLTHICR"/>
<feature type="domain" description="Thioredoxin" evidence="6">
    <location>
        <begin position="66"/>
        <end position="183"/>
    </location>
</feature>
<dbReference type="SUPFAM" id="SSF52833">
    <property type="entry name" value="Thioredoxin-like"/>
    <property type="match status" value="1"/>
</dbReference>
<keyword evidence="1" id="KW-0813">Transport</keyword>
<organism evidence="7 8">
    <name type="scientific">Papaver somniferum</name>
    <name type="common">Opium poppy</name>
    <dbReference type="NCBI Taxonomy" id="3469"/>
    <lineage>
        <taxon>Eukaryota</taxon>
        <taxon>Viridiplantae</taxon>
        <taxon>Streptophyta</taxon>
        <taxon>Embryophyta</taxon>
        <taxon>Tracheophyta</taxon>
        <taxon>Spermatophyta</taxon>
        <taxon>Magnoliopsida</taxon>
        <taxon>Ranunculales</taxon>
        <taxon>Papaveraceae</taxon>
        <taxon>Papaveroideae</taxon>
        <taxon>Papaver</taxon>
    </lineage>
</organism>
<keyword evidence="8" id="KW-1185">Reference proteome</keyword>
<dbReference type="InterPro" id="IPR013766">
    <property type="entry name" value="Thioredoxin_domain"/>
</dbReference>
<dbReference type="GO" id="GO:0005737">
    <property type="term" value="C:cytoplasm"/>
    <property type="evidence" value="ECO:0007669"/>
    <property type="project" value="TreeGrafter"/>
</dbReference>
<proteinExistence type="predicted"/>
<dbReference type="PROSITE" id="PS51352">
    <property type="entry name" value="THIOREDOXIN_2"/>
    <property type="match status" value="1"/>
</dbReference>
<dbReference type="Proteomes" id="UP000316621">
    <property type="component" value="Chromosome 8"/>
</dbReference>
<reference evidence="7 8" key="1">
    <citation type="journal article" date="2018" name="Science">
        <title>The opium poppy genome and morphinan production.</title>
        <authorList>
            <person name="Guo L."/>
            <person name="Winzer T."/>
            <person name="Yang X."/>
            <person name="Li Y."/>
            <person name="Ning Z."/>
            <person name="He Z."/>
            <person name="Teodor R."/>
            <person name="Lu Y."/>
            <person name="Bowser T.A."/>
            <person name="Graham I.A."/>
            <person name="Ye K."/>
        </authorList>
    </citation>
    <scope>NUCLEOTIDE SEQUENCE [LARGE SCALE GENOMIC DNA]</scope>
    <source>
        <strain evidence="8">cv. HN1</strain>
        <tissue evidence="7">Leaves</tissue>
    </source>
</reference>
<evidence type="ECO:0000313" key="7">
    <source>
        <dbReference type="EMBL" id="RZC75054.1"/>
    </source>
</evidence>
<evidence type="ECO:0000259" key="6">
    <source>
        <dbReference type="PROSITE" id="PS51352"/>
    </source>
</evidence>
<dbReference type="GO" id="GO:0015035">
    <property type="term" value="F:protein-disulfide reductase activity"/>
    <property type="evidence" value="ECO:0007669"/>
    <property type="project" value="TreeGrafter"/>
</dbReference>
<dbReference type="InterPro" id="IPR036249">
    <property type="entry name" value="Thioredoxin-like_sf"/>
</dbReference>
<dbReference type="CDD" id="cd02947">
    <property type="entry name" value="TRX_family"/>
    <property type="match status" value="1"/>
</dbReference>
<dbReference type="Gene3D" id="3.40.30.10">
    <property type="entry name" value="Glutaredoxin"/>
    <property type="match status" value="1"/>
</dbReference>
<dbReference type="Pfam" id="PF00085">
    <property type="entry name" value="Thioredoxin"/>
    <property type="match status" value="1"/>
</dbReference>
<protein>
    <recommendedName>
        <fullName evidence="6">Thioredoxin domain-containing protein</fullName>
    </recommendedName>
</protein>
<evidence type="ECO:0000313" key="8">
    <source>
        <dbReference type="Proteomes" id="UP000316621"/>
    </source>
</evidence>
<sequence length="188" mass="21000">MVTIISNPTTSFQLLIPSSSAAASPVCKRITSKFNVQKKTNCLINLSSYSKKRVLFQSQSQPKLGIRFRRSVVSCGVTEIDQTQFSEIVLKSEIPVLVEFVADWCGPCRLMSTVINSASEEYEDRLKIVKINHDSNPQLIGDYKVYGLPAFIIFKNGKEVPESRREGAMSKAKLKDYIDAFLESVAVI</sequence>
<dbReference type="Gramene" id="RZC75054">
    <property type="protein sequence ID" value="RZC75054"/>
    <property type="gene ID" value="C5167_050526"/>
</dbReference>
<evidence type="ECO:0000256" key="1">
    <source>
        <dbReference type="ARBA" id="ARBA00022448"/>
    </source>
</evidence>
<dbReference type="OrthoDB" id="19690at2759"/>
<keyword evidence="3" id="KW-0249">Electron transport</keyword>